<dbReference type="UniPathway" id="UPA00047">
    <property type="reaction ID" value="UER00054"/>
</dbReference>
<dbReference type="GO" id="GO:0030170">
    <property type="term" value="F:pyridoxal phosphate binding"/>
    <property type="evidence" value="ECO:0007669"/>
    <property type="project" value="InterPro"/>
</dbReference>
<evidence type="ECO:0000256" key="4">
    <source>
        <dbReference type="ARBA" id="ARBA00022624"/>
    </source>
</evidence>
<dbReference type="OrthoDB" id="9811476at2"/>
<comment type="pathway">
    <text evidence="2">Amino-acid biosynthesis; L-isoleucine biosynthesis; 2-oxobutanoate from L-threonine: step 1/1.</text>
</comment>
<organism evidence="9 10">
    <name type="scientific">Deferribacter desulfuricans (strain DSM 14783 / JCM 11476 / NBRC 101012 / SSM1)</name>
    <dbReference type="NCBI Taxonomy" id="639282"/>
    <lineage>
        <taxon>Bacteria</taxon>
        <taxon>Pseudomonadati</taxon>
        <taxon>Deferribacterota</taxon>
        <taxon>Deferribacteres</taxon>
        <taxon>Deferribacterales</taxon>
        <taxon>Deferribacteraceae</taxon>
        <taxon>Deferribacter</taxon>
    </lineage>
</organism>
<proteinExistence type="inferred from homology"/>
<dbReference type="PROSITE" id="PS00165">
    <property type="entry name" value="DEHYDRATASE_SER_THR"/>
    <property type="match status" value="1"/>
</dbReference>
<dbReference type="SUPFAM" id="SSF55021">
    <property type="entry name" value="ACT-like"/>
    <property type="match status" value="1"/>
</dbReference>
<dbReference type="InterPro" id="IPR002912">
    <property type="entry name" value="ACT_dom"/>
</dbReference>
<keyword evidence="10" id="KW-1185">Reference proteome</keyword>
<keyword evidence="6 9" id="KW-0456">Lyase</keyword>
<dbReference type="InterPro" id="IPR005789">
    <property type="entry name" value="Thr_deHydtase_catblc"/>
</dbReference>
<dbReference type="InterPro" id="IPR000634">
    <property type="entry name" value="Ser/Thr_deHydtase_PyrdxlP-BS"/>
</dbReference>
<dbReference type="InterPro" id="IPR045865">
    <property type="entry name" value="ACT-like_dom_sf"/>
</dbReference>
<dbReference type="RefSeq" id="WP_013008873.1">
    <property type="nucleotide sequence ID" value="NC_013939.1"/>
</dbReference>
<dbReference type="HOGENOM" id="CLU_021152_4_1_0"/>
<dbReference type="PANTHER" id="PTHR48078">
    <property type="entry name" value="THREONINE DEHYDRATASE, MITOCHONDRIAL-RELATED"/>
    <property type="match status" value="1"/>
</dbReference>
<dbReference type="InterPro" id="IPR001926">
    <property type="entry name" value="TrpB-like_PALP"/>
</dbReference>
<keyword evidence="4" id="KW-0412">Isoleucine biosynthesis</keyword>
<dbReference type="STRING" id="639282.DEFDS_2182"/>
<dbReference type="NCBIfam" id="TIGR01127">
    <property type="entry name" value="ilvA_1Cterm"/>
    <property type="match status" value="1"/>
</dbReference>
<keyword evidence="4" id="KW-0028">Amino-acid biosynthesis</keyword>
<comment type="similarity">
    <text evidence="3">Belongs to the serine/threonine dehydratase family.</text>
</comment>
<evidence type="ECO:0000259" key="8">
    <source>
        <dbReference type="PROSITE" id="PS51671"/>
    </source>
</evidence>
<dbReference type="Pfam" id="PF00291">
    <property type="entry name" value="PALP"/>
    <property type="match status" value="1"/>
</dbReference>
<comment type="cofactor">
    <cofactor evidence="1">
        <name>pyridoxal 5'-phosphate</name>
        <dbReference type="ChEBI" id="CHEBI:597326"/>
    </cofactor>
</comment>
<dbReference type="SUPFAM" id="SSF53686">
    <property type="entry name" value="Tryptophan synthase beta subunit-like PLP-dependent enzymes"/>
    <property type="match status" value="1"/>
</dbReference>
<dbReference type="Gene3D" id="3.40.50.1100">
    <property type="match status" value="2"/>
</dbReference>
<dbReference type="Gene3D" id="3.30.70.260">
    <property type="match status" value="1"/>
</dbReference>
<evidence type="ECO:0000313" key="10">
    <source>
        <dbReference type="Proteomes" id="UP000001520"/>
    </source>
</evidence>
<dbReference type="CDD" id="cd01562">
    <property type="entry name" value="Thr-dehyd"/>
    <property type="match status" value="1"/>
</dbReference>
<dbReference type="KEGG" id="ddf:DEFDS_2182"/>
<dbReference type="GO" id="GO:0006565">
    <property type="term" value="P:L-serine catabolic process"/>
    <property type="evidence" value="ECO:0007669"/>
    <property type="project" value="TreeGrafter"/>
</dbReference>
<keyword evidence="4" id="KW-0100">Branched-chain amino acid biosynthesis</keyword>
<dbReference type="InterPro" id="IPR036052">
    <property type="entry name" value="TrpB-like_PALP_sf"/>
</dbReference>
<evidence type="ECO:0000313" key="9">
    <source>
        <dbReference type="EMBL" id="BAI81628.1"/>
    </source>
</evidence>
<dbReference type="GO" id="GO:0003941">
    <property type="term" value="F:L-serine ammonia-lyase activity"/>
    <property type="evidence" value="ECO:0007669"/>
    <property type="project" value="UniProtKB-EC"/>
</dbReference>
<keyword evidence="5" id="KW-0663">Pyridoxal phosphate</keyword>
<feature type="domain" description="ACT" evidence="8">
    <location>
        <begin position="324"/>
        <end position="399"/>
    </location>
</feature>
<dbReference type="GO" id="GO:0006567">
    <property type="term" value="P:L-threonine catabolic process"/>
    <property type="evidence" value="ECO:0007669"/>
    <property type="project" value="InterPro"/>
</dbReference>
<dbReference type="AlphaFoldDB" id="D3PA88"/>
<dbReference type="FunFam" id="3.40.50.1100:FF:000005">
    <property type="entry name" value="Threonine dehydratase catabolic"/>
    <property type="match status" value="1"/>
</dbReference>
<gene>
    <name evidence="9" type="primary">tdcB</name>
    <name evidence="9" type="ordered locus">DEFDS_2182</name>
</gene>
<evidence type="ECO:0000256" key="3">
    <source>
        <dbReference type="ARBA" id="ARBA00010869"/>
    </source>
</evidence>
<evidence type="ECO:0000256" key="1">
    <source>
        <dbReference type="ARBA" id="ARBA00001933"/>
    </source>
</evidence>
<dbReference type="FunFam" id="3.40.50.1100:FF:000007">
    <property type="entry name" value="L-threonine dehydratase catabolic TdcB"/>
    <property type="match status" value="1"/>
</dbReference>
<dbReference type="EMBL" id="AP011529">
    <property type="protein sequence ID" value="BAI81628.1"/>
    <property type="molecule type" value="Genomic_DNA"/>
</dbReference>
<dbReference type="Proteomes" id="UP000001520">
    <property type="component" value="Chromosome"/>
</dbReference>
<sequence length="399" mass="43687">MYTEIINAYDRIKNYIKNIPLYYSNIFSELKGGDIYLKLENLQRTGSFKIRGALNCMLKNKYKCEKGVIAASAGNHAQGVAFGAKLIGINATIVMPEITPLIKVVNTSKYGAKVVLHGKNYDEAYNKAIEIAENEGLYLIHPFDDLDVIAGQGTIAHEIYMEGIDIDQVLVPIGGGGLISGIASYFKHVKPEIKVFGIQADNAAGMYYSHLRKRVVTLSSSATIAEGIAVKRVGDKTFEFCENYMDDVLTVTDDEIAYAILQLIEQSKLVVEGAGAVGIAAILQNKIDVKNKKTAVVISGGNIDVNLISRIINKGMVTTGRFCQIIVNVKDMPGSLATVTSVVAKLQANILDIKHHRFDANLPVNYTKVILDLETKGFEHIEKIISELNRKGFEAKING</sequence>
<dbReference type="InterPro" id="IPR050147">
    <property type="entry name" value="Ser/Thr_Dehydratase"/>
</dbReference>
<evidence type="ECO:0000256" key="2">
    <source>
        <dbReference type="ARBA" id="ARBA00004810"/>
    </source>
</evidence>
<evidence type="ECO:0000256" key="5">
    <source>
        <dbReference type="ARBA" id="ARBA00022898"/>
    </source>
</evidence>
<dbReference type="GO" id="GO:0009097">
    <property type="term" value="P:isoleucine biosynthetic process"/>
    <property type="evidence" value="ECO:0007669"/>
    <property type="project" value="UniProtKB-UniPathway"/>
</dbReference>
<dbReference type="CDD" id="cd04886">
    <property type="entry name" value="ACT_ThrD-II-like"/>
    <property type="match status" value="1"/>
</dbReference>
<evidence type="ECO:0000256" key="6">
    <source>
        <dbReference type="ARBA" id="ARBA00023239"/>
    </source>
</evidence>
<comment type="catalytic activity">
    <reaction evidence="7">
        <text>L-serine = pyruvate + NH4(+)</text>
        <dbReference type="Rhea" id="RHEA:19169"/>
        <dbReference type="ChEBI" id="CHEBI:15361"/>
        <dbReference type="ChEBI" id="CHEBI:28938"/>
        <dbReference type="ChEBI" id="CHEBI:33384"/>
        <dbReference type="EC" id="4.3.1.17"/>
    </reaction>
</comment>
<name>D3PA88_DEFDS</name>
<dbReference type="EC" id="4.3.1.19" evidence="9"/>
<evidence type="ECO:0000256" key="7">
    <source>
        <dbReference type="ARBA" id="ARBA00049406"/>
    </source>
</evidence>
<dbReference type="PANTHER" id="PTHR48078:SF6">
    <property type="entry name" value="L-THREONINE DEHYDRATASE CATABOLIC TDCB"/>
    <property type="match status" value="1"/>
</dbReference>
<dbReference type="PROSITE" id="PS51671">
    <property type="entry name" value="ACT"/>
    <property type="match status" value="1"/>
</dbReference>
<accession>D3PA88</accession>
<dbReference type="Pfam" id="PF01842">
    <property type="entry name" value="ACT"/>
    <property type="match status" value="1"/>
</dbReference>
<protein>
    <submittedName>
        <fullName evidence="9">Threonine dehydratase</fullName>
        <ecNumber evidence="9">4.3.1.19</ecNumber>
    </submittedName>
</protein>
<dbReference type="eggNOG" id="COG1171">
    <property type="taxonomic scope" value="Bacteria"/>
</dbReference>
<dbReference type="GO" id="GO:0004794">
    <property type="term" value="F:threonine deaminase activity"/>
    <property type="evidence" value="ECO:0007669"/>
    <property type="project" value="UniProtKB-EC"/>
</dbReference>
<reference evidence="9 10" key="1">
    <citation type="journal article" date="2010" name="DNA Res.">
        <title>Bacterial lifestyle in a deep-sea hydrothermal vent chimney revealed by the genome sequence of the thermophilic bacterium Deferribacter desulfuricans SSM1.</title>
        <authorList>
            <person name="Takaki Y."/>
            <person name="Shimamura S."/>
            <person name="Nakagawa S."/>
            <person name="Fukuhara Y."/>
            <person name="Horikawa H."/>
            <person name="Ankai A."/>
            <person name="Harada T."/>
            <person name="Hosoyama A."/>
            <person name="Oguchi A."/>
            <person name="Fukui S."/>
            <person name="Fujita N."/>
            <person name="Takami H."/>
            <person name="Takai K."/>
        </authorList>
    </citation>
    <scope>NUCLEOTIDE SEQUENCE [LARGE SCALE GENOMIC DNA]</scope>
    <source>
        <strain evidence="10">DSM 14783 / JCM 11476 / NBRC 101012 / SSM1</strain>
    </source>
</reference>
<dbReference type="InterPro" id="IPR044561">
    <property type="entry name" value="ACT_ThrD-II-like"/>
</dbReference>